<name>A0AB39RG71_9ACTN</name>
<keyword evidence="3" id="KW-0325">Glycoprotein</keyword>
<dbReference type="EMBL" id="CP163443">
    <property type="protein sequence ID" value="XDQ53286.1"/>
    <property type="molecule type" value="Genomic_DNA"/>
</dbReference>
<evidence type="ECO:0000256" key="4">
    <source>
        <dbReference type="SAM" id="SignalP"/>
    </source>
</evidence>
<dbReference type="RefSeq" id="WP_369246545.1">
    <property type="nucleotide sequence ID" value="NZ_CP163443.1"/>
</dbReference>
<dbReference type="InterPro" id="IPR013517">
    <property type="entry name" value="FG-GAP"/>
</dbReference>
<dbReference type="Pfam" id="PF01839">
    <property type="entry name" value="FG-GAP"/>
    <property type="match status" value="1"/>
</dbReference>
<evidence type="ECO:0000256" key="1">
    <source>
        <dbReference type="ARBA" id="ARBA00022729"/>
    </source>
</evidence>
<dbReference type="AlphaFoldDB" id="A0AB39RG71"/>
<keyword evidence="2" id="KW-0677">Repeat</keyword>
<feature type="signal peptide" evidence="4">
    <location>
        <begin position="1"/>
        <end position="26"/>
    </location>
</feature>
<keyword evidence="1 4" id="KW-0732">Signal</keyword>
<evidence type="ECO:0000313" key="5">
    <source>
        <dbReference type="EMBL" id="XDQ53286.1"/>
    </source>
</evidence>
<reference evidence="5" key="1">
    <citation type="submission" date="2024-07" db="EMBL/GenBank/DDBJ databases">
        <authorList>
            <person name="Yu S.T."/>
        </authorList>
    </citation>
    <scope>NUCLEOTIDE SEQUENCE</scope>
    <source>
        <strain evidence="5">R41</strain>
    </source>
</reference>
<dbReference type="SUPFAM" id="SSF69318">
    <property type="entry name" value="Integrin alpha N-terminal domain"/>
    <property type="match status" value="1"/>
</dbReference>
<feature type="chain" id="PRO_5044280202" evidence="4">
    <location>
        <begin position="27"/>
        <end position="114"/>
    </location>
</feature>
<accession>A0AB39RG71</accession>
<dbReference type="InterPro" id="IPR028994">
    <property type="entry name" value="Integrin_alpha_N"/>
</dbReference>
<gene>
    <name evidence="5" type="ORF">AB5J53_17255</name>
</gene>
<sequence>MSEPALPRTRRATVVAITLFATTATAVPIANSAGVPGTAENQDVFGSATRLIDANRDGRAELAVGAPGENTNAGSVWAFKSTASGVIPTGSYTFGAGTLGTVAAGARPGQGFAY</sequence>
<proteinExistence type="predicted"/>
<evidence type="ECO:0000256" key="3">
    <source>
        <dbReference type="ARBA" id="ARBA00023180"/>
    </source>
</evidence>
<dbReference type="InterPro" id="IPR013519">
    <property type="entry name" value="Int_alpha_beta-p"/>
</dbReference>
<protein>
    <submittedName>
        <fullName evidence="5">FG-GAP repeat protein</fullName>
    </submittedName>
</protein>
<organism evidence="5">
    <name type="scientific">Streptomyces sp. R41</name>
    <dbReference type="NCBI Taxonomy" id="3238632"/>
    <lineage>
        <taxon>Bacteria</taxon>
        <taxon>Bacillati</taxon>
        <taxon>Actinomycetota</taxon>
        <taxon>Actinomycetes</taxon>
        <taxon>Kitasatosporales</taxon>
        <taxon>Streptomycetaceae</taxon>
        <taxon>Streptomyces</taxon>
    </lineage>
</organism>
<evidence type="ECO:0000256" key="2">
    <source>
        <dbReference type="ARBA" id="ARBA00022737"/>
    </source>
</evidence>
<dbReference type="Gene3D" id="2.130.10.130">
    <property type="entry name" value="Integrin alpha, N-terminal"/>
    <property type="match status" value="1"/>
</dbReference>
<dbReference type="SMART" id="SM00191">
    <property type="entry name" value="Int_alpha"/>
    <property type="match status" value="1"/>
</dbReference>